<dbReference type="EMBL" id="MHJC01000009">
    <property type="protein sequence ID" value="OGY61791.1"/>
    <property type="molecule type" value="Genomic_DNA"/>
</dbReference>
<organism evidence="1 2">
    <name type="scientific">Candidatus Colwellbacteria bacterium RIFCSPLOWO2_12_FULL_44_13</name>
    <dbReference type="NCBI Taxonomy" id="1797694"/>
    <lineage>
        <taxon>Bacteria</taxon>
        <taxon>Candidatus Colwelliibacteriota</taxon>
    </lineage>
</organism>
<reference evidence="1 2" key="1">
    <citation type="journal article" date="2016" name="Nat. Commun.">
        <title>Thousands of microbial genomes shed light on interconnected biogeochemical processes in an aquifer system.</title>
        <authorList>
            <person name="Anantharaman K."/>
            <person name="Brown C.T."/>
            <person name="Hug L.A."/>
            <person name="Sharon I."/>
            <person name="Castelle C.J."/>
            <person name="Probst A.J."/>
            <person name="Thomas B.C."/>
            <person name="Singh A."/>
            <person name="Wilkins M.J."/>
            <person name="Karaoz U."/>
            <person name="Brodie E.L."/>
            <person name="Williams K.H."/>
            <person name="Hubbard S.S."/>
            <person name="Banfield J.F."/>
        </authorList>
    </citation>
    <scope>NUCLEOTIDE SEQUENCE [LARGE SCALE GENOMIC DNA]</scope>
</reference>
<sequence>MNPIHMSAAEYHARWALMECNPCKDCSPEYRGKFAELKALVEAADMIFDRAYEAYGRLTEVSQTERLYEQRDEKI</sequence>
<gene>
    <name evidence="1" type="ORF">A3H06_01590</name>
</gene>
<dbReference type="Proteomes" id="UP000176976">
    <property type="component" value="Unassembled WGS sequence"/>
</dbReference>
<name>A0A1G1ZAW6_9BACT</name>
<accession>A0A1G1ZAW6</accession>
<evidence type="ECO:0000313" key="1">
    <source>
        <dbReference type="EMBL" id="OGY61791.1"/>
    </source>
</evidence>
<protein>
    <submittedName>
        <fullName evidence="1">Uncharacterized protein</fullName>
    </submittedName>
</protein>
<proteinExistence type="predicted"/>
<evidence type="ECO:0000313" key="2">
    <source>
        <dbReference type="Proteomes" id="UP000176976"/>
    </source>
</evidence>
<comment type="caution">
    <text evidence="1">The sequence shown here is derived from an EMBL/GenBank/DDBJ whole genome shotgun (WGS) entry which is preliminary data.</text>
</comment>
<dbReference type="AlphaFoldDB" id="A0A1G1ZAW6"/>